<comment type="caution">
    <text evidence="1">The sequence shown here is derived from an EMBL/GenBank/DDBJ whole genome shotgun (WGS) entry which is preliminary data.</text>
</comment>
<dbReference type="EMBL" id="PDEA01000001">
    <property type="protein sequence ID" value="PEH90057.1"/>
    <property type="molecule type" value="Genomic_DNA"/>
</dbReference>
<keyword evidence="2" id="KW-1185">Reference proteome</keyword>
<dbReference type="RefSeq" id="WP_066533604.1">
    <property type="nucleotide sequence ID" value="NZ_PDEA01000001.1"/>
</dbReference>
<dbReference type="Proteomes" id="UP000220246">
    <property type="component" value="Unassembled WGS sequence"/>
</dbReference>
<dbReference type="AlphaFoldDB" id="A0A2A7UXT1"/>
<organism evidence="1 2">
    <name type="scientific">Comamonas terrigena</name>
    <dbReference type="NCBI Taxonomy" id="32013"/>
    <lineage>
        <taxon>Bacteria</taxon>
        <taxon>Pseudomonadati</taxon>
        <taxon>Pseudomonadota</taxon>
        <taxon>Betaproteobacteria</taxon>
        <taxon>Burkholderiales</taxon>
        <taxon>Comamonadaceae</taxon>
        <taxon>Comamonas</taxon>
    </lineage>
</organism>
<evidence type="ECO:0000313" key="1">
    <source>
        <dbReference type="EMBL" id="PEH90057.1"/>
    </source>
</evidence>
<accession>A0A2A7UXT1</accession>
<sequence>MAVARTAADYHQQLVALLPPGPAWEEEYQPELHALLKAFAAEFARVDARGLQLQNESFLDGFHELLTDWERVLDLPDECLGATGTVAERKAMVRLRLVELGGQTPAYYVQLAARLGYRNARVQELRASRTGRTRCGQHLGTWNAQFMWVLHVGERLAGGSRAGLTVCGEHLGSNPSNALVCVIRRAAPAHTLEYVNFGEE</sequence>
<dbReference type="STRING" id="1219032.GCA_001515545_00753"/>
<reference evidence="2" key="1">
    <citation type="submission" date="2017-09" db="EMBL/GenBank/DDBJ databases">
        <title>FDA dAtabase for Regulatory Grade micrObial Sequences (FDA-ARGOS): Supporting development and validation of Infectious Disease Dx tests.</title>
        <authorList>
            <person name="Minogue T."/>
            <person name="Wolcott M."/>
            <person name="Wasieloski L."/>
            <person name="Aguilar W."/>
            <person name="Moore D."/>
            <person name="Tallon L."/>
            <person name="Sadzewicz L."/>
            <person name="Ott S."/>
            <person name="Zhao X."/>
            <person name="Nagaraj S."/>
            <person name="Vavikolanu K."/>
            <person name="Aluvathingal J."/>
            <person name="Nadendla S."/>
            <person name="Sichtig H."/>
        </authorList>
    </citation>
    <scope>NUCLEOTIDE SEQUENCE [LARGE SCALE GENOMIC DNA]</scope>
    <source>
        <strain evidence="2">FDAARGOS_394</strain>
    </source>
</reference>
<name>A0A2A7UXT1_COMTR</name>
<evidence type="ECO:0000313" key="2">
    <source>
        <dbReference type="Proteomes" id="UP000220246"/>
    </source>
</evidence>
<dbReference type="Pfam" id="PF10076">
    <property type="entry name" value="Phage_Mu_Gp48"/>
    <property type="match status" value="1"/>
</dbReference>
<dbReference type="OrthoDB" id="6592844at2"/>
<dbReference type="InterPro" id="IPR018755">
    <property type="entry name" value="Phage_Mu_Gp48"/>
</dbReference>
<protein>
    <submittedName>
        <fullName evidence="1">DUF2313 domain-containing protein</fullName>
    </submittedName>
</protein>
<gene>
    <name evidence="1" type="ORF">CRM82_16975</name>
</gene>
<proteinExistence type="predicted"/>
<dbReference type="GeneID" id="80802313"/>